<feature type="region of interest" description="Disordered" evidence="1">
    <location>
        <begin position="1"/>
        <end position="22"/>
    </location>
</feature>
<protein>
    <submittedName>
        <fullName evidence="2">Uncharacterized protein</fullName>
    </submittedName>
</protein>
<evidence type="ECO:0000313" key="3">
    <source>
        <dbReference type="Proteomes" id="UP000807159"/>
    </source>
</evidence>
<reference evidence="2" key="1">
    <citation type="journal article" date="2021" name="J. Hered.">
        <title>Genome Assembly of Salicaceae Populus deltoides (Eastern Cottonwood) I-69 Based on Nanopore Sequencing and Hi-C Technologies.</title>
        <authorList>
            <person name="Bai S."/>
            <person name="Wu H."/>
            <person name="Zhang J."/>
            <person name="Pan Z."/>
            <person name="Zhao W."/>
            <person name="Li Z."/>
            <person name="Tong C."/>
        </authorList>
    </citation>
    <scope>NUCLEOTIDE SEQUENCE</scope>
    <source>
        <tissue evidence="2">Leaf</tissue>
    </source>
</reference>
<evidence type="ECO:0000256" key="1">
    <source>
        <dbReference type="SAM" id="MobiDB-lite"/>
    </source>
</evidence>
<dbReference type="EMBL" id="JACEGQ020000014">
    <property type="protein sequence ID" value="KAH8489754.1"/>
    <property type="molecule type" value="Genomic_DNA"/>
</dbReference>
<evidence type="ECO:0000313" key="2">
    <source>
        <dbReference type="EMBL" id="KAH8489754.1"/>
    </source>
</evidence>
<organism evidence="2 3">
    <name type="scientific">Populus deltoides</name>
    <name type="common">Eastern poplar</name>
    <name type="synonym">Eastern cottonwood</name>
    <dbReference type="NCBI Taxonomy" id="3696"/>
    <lineage>
        <taxon>Eukaryota</taxon>
        <taxon>Viridiplantae</taxon>
        <taxon>Streptophyta</taxon>
        <taxon>Embryophyta</taxon>
        <taxon>Tracheophyta</taxon>
        <taxon>Spermatophyta</taxon>
        <taxon>Magnoliopsida</taxon>
        <taxon>eudicotyledons</taxon>
        <taxon>Gunneridae</taxon>
        <taxon>Pentapetalae</taxon>
        <taxon>rosids</taxon>
        <taxon>fabids</taxon>
        <taxon>Malpighiales</taxon>
        <taxon>Salicaceae</taxon>
        <taxon>Saliceae</taxon>
        <taxon>Populus</taxon>
    </lineage>
</organism>
<name>A0A8T2XAU0_POPDE</name>
<keyword evidence="3" id="KW-1185">Reference proteome</keyword>
<dbReference type="AlphaFoldDB" id="A0A8T2XAU0"/>
<dbReference type="Proteomes" id="UP000807159">
    <property type="component" value="Chromosome 14"/>
</dbReference>
<accession>A0A8T2XAU0</accession>
<sequence>MYGSHASLPLATRAGDTPTSWEARDGMDRATLSLLFISMPFMARKREKNVDGGNYSGDVVGASVVKSIASRGCRDVEELVPIGGGIWSTMMDQFVVVLDG</sequence>
<comment type="caution">
    <text evidence="2">The sequence shown here is derived from an EMBL/GenBank/DDBJ whole genome shotgun (WGS) entry which is preliminary data.</text>
</comment>
<gene>
    <name evidence="2" type="ORF">H0E87_025103</name>
</gene>
<proteinExistence type="predicted"/>